<proteinExistence type="inferred from homology"/>
<keyword evidence="2" id="KW-0547">Nucleotide-binding</keyword>
<dbReference type="Pfam" id="PF00012">
    <property type="entry name" value="HSP70"/>
    <property type="match status" value="1"/>
</dbReference>
<accession>A0ABD2JN34</accession>
<evidence type="ECO:0008006" key="6">
    <source>
        <dbReference type="Google" id="ProtNLM"/>
    </source>
</evidence>
<dbReference type="GO" id="GO:0005524">
    <property type="term" value="F:ATP binding"/>
    <property type="evidence" value="ECO:0007669"/>
    <property type="project" value="UniProtKB-KW"/>
</dbReference>
<evidence type="ECO:0000313" key="5">
    <source>
        <dbReference type="Proteomes" id="UP001620645"/>
    </source>
</evidence>
<name>A0ABD2JN34_HETSC</name>
<dbReference type="AlphaFoldDB" id="A0ABD2JN34"/>
<keyword evidence="5" id="KW-1185">Reference proteome</keyword>
<evidence type="ECO:0000313" key="4">
    <source>
        <dbReference type="EMBL" id="KAL3092014.1"/>
    </source>
</evidence>
<protein>
    <recommendedName>
        <fullName evidence="6">Heat shock protein 70</fullName>
    </recommendedName>
</protein>
<evidence type="ECO:0000256" key="3">
    <source>
        <dbReference type="ARBA" id="ARBA00022840"/>
    </source>
</evidence>
<organism evidence="4 5">
    <name type="scientific">Heterodera schachtii</name>
    <name type="common">Sugarbeet cyst nematode worm</name>
    <name type="synonym">Tylenchus schachtii</name>
    <dbReference type="NCBI Taxonomy" id="97005"/>
    <lineage>
        <taxon>Eukaryota</taxon>
        <taxon>Metazoa</taxon>
        <taxon>Ecdysozoa</taxon>
        <taxon>Nematoda</taxon>
        <taxon>Chromadorea</taxon>
        <taxon>Rhabditida</taxon>
        <taxon>Tylenchina</taxon>
        <taxon>Tylenchomorpha</taxon>
        <taxon>Tylenchoidea</taxon>
        <taxon>Heteroderidae</taxon>
        <taxon>Heteroderinae</taxon>
        <taxon>Heterodera</taxon>
    </lineage>
</organism>
<reference evidence="4 5" key="1">
    <citation type="submission" date="2024-10" db="EMBL/GenBank/DDBJ databases">
        <authorList>
            <person name="Kim D."/>
        </authorList>
    </citation>
    <scope>NUCLEOTIDE SEQUENCE [LARGE SCALE GENOMIC DNA]</scope>
    <source>
        <strain evidence="4">Taebaek</strain>
    </source>
</reference>
<dbReference type="EMBL" id="JBICCN010000121">
    <property type="protein sequence ID" value="KAL3092014.1"/>
    <property type="molecule type" value="Genomic_DNA"/>
</dbReference>
<comment type="caution">
    <text evidence="4">The sequence shown here is derived from an EMBL/GenBank/DDBJ whole genome shotgun (WGS) entry which is preliminary data.</text>
</comment>
<evidence type="ECO:0000256" key="1">
    <source>
        <dbReference type="ARBA" id="ARBA00007381"/>
    </source>
</evidence>
<dbReference type="PANTHER" id="PTHR19375">
    <property type="entry name" value="HEAT SHOCK PROTEIN 70KDA"/>
    <property type="match status" value="1"/>
</dbReference>
<dbReference type="Proteomes" id="UP001620645">
    <property type="component" value="Unassembled WGS sequence"/>
</dbReference>
<dbReference type="SUPFAM" id="SSF100920">
    <property type="entry name" value="Heat shock protein 70kD (HSP70), peptide-binding domain"/>
    <property type="match status" value="1"/>
</dbReference>
<sequence length="97" mass="10833">MSSIILLALKRKVYEGENRQIRHKNLLGTVLLDIQPAPRGVPQIEVTFDIDTNGTLNVMAQEKSAGGQKQKMNIAKGRNERPFDNGSEILAGLFWEL</sequence>
<keyword evidence="3" id="KW-0067">ATP-binding</keyword>
<dbReference type="InterPro" id="IPR029047">
    <property type="entry name" value="HSP70_peptide-bd_sf"/>
</dbReference>
<evidence type="ECO:0000256" key="2">
    <source>
        <dbReference type="ARBA" id="ARBA00022741"/>
    </source>
</evidence>
<dbReference type="InterPro" id="IPR013126">
    <property type="entry name" value="Hsp_70_fam"/>
</dbReference>
<gene>
    <name evidence="4" type="ORF">niasHS_005964</name>
</gene>
<comment type="similarity">
    <text evidence="1">Belongs to the heat shock protein 70 family.</text>
</comment>
<dbReference type="Gene3D" id="2.60.34.10">
    <property type="entry name" value="Substrate Binding Domain Of DNAk, Chain A, domain 1"/>
    <property type="match status" value="1"/>
</dbReference>